<name>F1A2Z9_DICPU</name>
<gene>
    <name evidence="1" type="ORF">DICPUDRAFT_158990</name>
</gene>
<reference evidence="2" key="1">
    <citation type="journal article" date="2011" name="Genome Biol.">
        <title>Comparative genomics of the social amoebae Dictyostelium discoideum and Dictyostelium purpureum.</title>
        <authorList>
            <consortium name="US DOE Joint Genome Institute (JGI-PGF)"/>
            <person name="Sucgang R."/>
            <person name="Kuo A."/>
            <person name="Tian X."/>
            <person name="Salerno W."/>
            <person name="Parikh A."/>
            <person name="Feasley C.L."/>
            <person name="Dalin E."/>
            <person name="Tu H."/>
            <person name="Huang E."/>
            <person name="Barry K."/>
            <person name="Lindquist E."/>
            <person name="Shapiro H."/>
            <person name="Bruce D."/>
            <person name="Schmutz J."/>
            <person name="Salamov A."/>
            <person name="Fey P."/>
            <person name="Gaudet P."/>
            <person name="Anjard C."/>
            <person name="Babu M.M."/>
            <person name="Basu S."/>
            <person name="Bushmanova Y."/>
            <person name="van der Wel H."/>
            <person name="Katoh-Kurasawa M."/>
            <person name="Dinh C."/>
            <person name="Coutinho P.M."/>
            <person name="Saito T."/>
            <person name="Elias M."/>
            <person name="Schaap P."/>
            <person name="Kay R.R."/>
            <person name="Henrissat B."/>
            <person name="Eichinger L."/>
            <person name="Rivero F."/>
            <person name="Putnam N.H."/>
            <person name="West C.M."/>
            <person name="Loomis W.F."/>
            <person name="Chisholm R.L."/>
            <person name="Shaulsky G."/>
            <person name="Strassmann J.E."/>
            <person name="Queller D.C."/>
            <person name="Kuspa A."/>
            <person name="Grigoriev I.V."/>
        </authorList>
    </citation>
    <scope>NUCLEOTIDE SEQUENCE [LARGE SCALE GENOMIC DNA]</scope>
    <source>
        <strain evidence="2">QSDP1</strain>
    </source>
</reference>
<evidence type="ECO:0000313" key="1">
    <source>
        <dbReference type="EMBL" id="EGC29432.1"/>
    </source>
</evidence>
<dbReference type="OrthoDB" id="24085at2759"/>
<sequence>MYMQIFDKYSNKSVHNLNLLKFIINSSNLLAYKIFNPTKHQIEQIINDNNTLQYFEISNYFQFKLLKYVINNNNLQSISFTINLNQFKIFKDIKLKQLLKMLTFILEPNSSLIVESSPGPEILKEKKQMFQIDKIEFQTFYKII</sequence>
<accession>F1A2Z9</accession>
<organism evidence="1 2">
    <name type="scientific">Dictyostelium purpureum</name>
    <name type="common">Slime mold</name>
    <dbReference type="NCBI Taxonomy" id="5786"/>
    <lineage>
        <taxon>Eukaryota</taxon>
        <taxon>Amoebozoa</taxon>
        <taxon>Evosea</taxon>
        <taxon>Eumycetozoa</taxon>
        <taxon>Dictyostelia</taxon>
        <taxon>Dictyosteliales</taxon>
        <taxon>Dictyosteliaceae</taxon>
        <taxon>Dictyostelium</taxon>
    </lineage>
</organism>
<keyword evidence="2" id="KW-1185">Reference proteome</keyword>
<dbReference type="InParanoid" id="F1A2Z9"/>
<dbReference type="EMBL" id="GL871433">
    <property type="protein sequence ID" value="EGC29432.1"/>
    <property type="molecule type" value="Genomic_DNA"/>
</dbReference>
<dbReference type="RefSeq" id="XP_003294043.1">
    <property type="nucleotide sequence ID" value="XM_003293995.1"/>
</dbReference>
<dbReference type="AlphaFoldDB" id="F1A2Z9"/>
<evidence type="ECO:0000313" key="2">
    <source>
        <dbReference type="Proteomes" id="UP000001064"/>
    </source>
</evidence>
<proteinExistence type="predicted"/>
<dbReference type="Proteomes" id="UP000001064">
    <property type="component" value="Unassembled WGS sequence"/>
</dbReference>
<dbReference type="KEGG" id="dpp:DICPUDRAFT_158990"/>
<dbReference type="GeneID" id="10505357"/>
<protein>
    <submittedName>
        <fullName evidence="1">Uncharacterized protein</fullName>
    </submittedName>
</protein>
<dbReference type="VEuPathDB" id="AmoebaDB:DICPUDRAFT_158990"/>